<protein>
    <recommendedName>
        <fullName evidence="5">Ser-Thr-rich glycosyl-phosphatidyl-inositol-anchored membrane family-domain-containing protein</fullName>
    </recommendedName>
</protein>
<feature type="region of interest" description="Disordered" evidence="1">
    <location>
        <begin position="129"/>
        <end position="253"/>
    </location>
</feature>
<accession>A0A074SX17</accession>
<proteinExistence type="predicted"/>
<evidence type="ECO:0008006" key="5">
    <source>
        <dbReference type="Google" id="ProtNLM"/>
    </source>
</evidence>
<keyword evidence="2" id="KW-0732">Signal</keyword>
<name>A0A074SX17_9AGAM</name>
<feature type="chain" id="PRO_5001700878" description="Ser-Thr-rich glycosyl-phosphatidyl-inositol-anchored membrane family-domain-containing protein" evidence="2">
    <location>
        <begin position="21"/>
        <end position="273"/>
    </location>
</feature>
<evidence type="ECO:0000256" key="2">
    <source>
        <dbReference type="SAM" id="SignalP"/>
    </source>
</evidence>
<feature type="signal peptide" evidence="2">
    <location>
        <begin position="1"/>
        <end position="20"/>
    </location>
</feature>
<evidence type="ECO:0000313" key="4">
    <source>
        <dbReference type="Proteomes" id="UP000027456"/>
    </source>
</evidence>
<reference evidence="3 4" key="1">
    <citation type="submission" date="2013-12" db="EMBL/GenBank/DDBJ databases">
        <authorList>
            <person name="Cubeta M."/>
            <person name="Pakala S."/>
            <person name="Fedorova N."/>
            <person name="Thomas E."/>
            <person name="Dean R."/>
            <person name="Jabaji S."/>
            <person name="Neate S."/>
            <person name="Toda T."/>
            <person name="Tavantzis S."/>
            <person name="Vilgalys R."/>
            <person name="Bharathan N."/>
            <person name="Pakala S."/>
            <person name="Losada L.S."/>
            <person name="Zafar N."/>
            <person name="Nierman W."/>
        </authorList>
    </citation>
    <scope>NUCLEOTIDE SEQUENCE [LARGE SCALE GENOMIC DNA]</scope>
    <source>
        <strain evidence="3 4">123E</strain>
    </source>
</reference>
<comment type="caution">
    <text evidence="3">The sequence shown here is derived from an EMBL/GenBank/DDBJ whole genome shotgun (WGS) entry which is preliminary data.</text>
</comment>
<evidence type="ECO:0000256" key="1">
    <source>
        <dbReference type="SAM" id="MobiDB-lite"/>
    </source>
</evidence>
<dbReference type="AlphaFoldDB" id="A0A074SX17"/>
<gene>
    <name evidence="3" type="ORF">V565_017380</name>
</gene>
<dbReference type="OrthoDB" id="3179349at2759"/>
<dbReference type="EMBL" id="AZST01000028">
    <property type="protein sequence ID" value="KEP54422.1"/>
    <property type="molecule type" value="Genomic_DNA"/>
</dbReference>
<feature type="compositionally biased region" description="Polar residues" evidence="1">
    <location>
        <begin position="151"/>
        <end position="182"/>
    </location>
</feature>
<keyword evidence="4" id="KW-1185">Reference proteome</keyword>
<dbReference type="Proteomes" id="UP000027456">
    <property type="component" value="Unassembled WGS sequence"/>
</dbReference>
<feature type="compositionally biased region" description="Low complexity" evidence="1">
    <location>
        <begin position="183"/>
        <end position="201"/>
    </location>
</feature>
<dbReference type="HOGENOM" id="CLU_1019964_0_0_1"/>
<organism evidence="3 4">
    <name type="scientific">Rhizoctonia solani 123E</name>
    <dbReference type="NCBI Taxonomy" id="1423351"/>
    <lineage>
        <taxon>Eukaryota</taxon>
        <taxon>Fungi</taxon>
        <taxon>Dikarya</taxon>
        <taxon>Basidiomycota</taxon>
        <taxon>Agaricomycotina</taxon>
        <taxon>Agaricomycetes</taxon>
        <taxon>Cantharellales</taxon>
        <taxon>Ceratobasidiaceae</taxon>
        <taxon>Rhizoctonia</taxon>
    </lineage>
</organism>
<sequence>MFFLQIAFLALCTAPSFVSAHINPIVPTAGAQYQGGQTQTLKWSYNSDDTAGNPFVTERFKCDLMWSDGHWVTLLARNLSIYDGWVTVLFRPDYGFDSTAYYIRYMTEESGSAVNTDRFTLSQMNGTNFSQLFNEQPDPNIVSHGSGGSHPASNAQMGSASVAQATPSSYKTLGQTARLNQAGSSPTPTGTHPTSTSSSPGFIEGNQSTSNADGLVGPLGAPPTPSLDDTEDSEPTSKGSQSGAVSLRRQRESSWQKVSLALWPVLVGAVMAV</sequence>
<evidence type="ECO:0000313" key="3">
    <source>
        <dbReference type="EMBL" id="KEP54422.1"/>
    </source>
</evidence>